<keyword evidence="2" id="KW-0812">Transmembrane</keyword>
<dbReference type="RefSeq" id="WP_144927595.1">
    <property type="nucleotide sequence ID" value="NZ_JBHSMC010000012.1"/>
</dbReference>
<dbReference type="InterPro" id="IPR039076">
    <property type="entry name" value="DivIC"/>
</dbReference>
<evidence type="ECO:0000256" key="1">
    <source>
        <dbReference type="SAM" id="Coils"/>
    </source>
</evidence>
<dbReference type="Proteomes" id="UP001596147">
    <property type="component" value="Unassembled WGS sequence"/>
</dbReference>
<dbReference type="PANTHER" id="PTHR40027:SF1">
    <property type="entry name" value="CELL DIVISION PROTEIN DIVIC"/>
    <property type="match status" value="1"/>
</dbReference>
<proteinExistence type="predicted"/>
<gene>
    <name evidence="3" type="ORF">ACFPM4_09020</name>
</gene>
<evidence type="ECO:0000256" key="2">
    <source>
        <dbReference type="SAM" id="Phobius"/>
    </source>
</evidence>
<sequence>MGVGKNRVTSIETSYMKQQEVLMKRKAKRKKLLIRRLSLFLVLTIALSYFVISFYISRLNILEAKQAEQVKLEHQLAKLEKEQKLLENEIAKLNDDEYIAKLARSEYFLSDEGEIIFTIPESKKKEDKDEEEDS</sequence>
<evidence type="ECO:0000313" key="3">
    <source>
        <dbReference type="EMBL" id="MFC5464893.1"/>
    </source>
</evidence>
<keyword evidence="4" id="KW-1185">Reference proteome</keyword>
<reference evidence="4" key="1">
    <citation type="journal article" date="2019" name="Int. J. Syst. Evol. Microbiol.">
        <title>The Global Catalogue of Microorganisms (GCM) 10K type strain sequencing project: providing services to taxonomists for standard genome sequencing and annotation.</title>
        <authorList>
            <consortium name="The Broad Institute Genomics Platform"/>
            <consortium name="The Broad Institute Genome Sequencing Center for Infectious Disease"/>
            <person name="Wu L."/>
            <person name="Ma J."/>
        </authorList>
    </citation>
    <scope>NUCLEOTIDE SEQUENCE [LARGE SCALE GENOMIC DNA]</scope>
    <source>
        <strain evidence="4">CGMCC 1.12237</strain>
    </source>
</reference>
<feature type="transmembrane region" description="Helical" evidence="2">
    <location>
        <begin position="33"/>
        <end position="56"/>
    </location>
</feature>
<keyword evidence="2" id="KW-1133">Transmembrane helix</keyword>
<dbReference type="Pfam" id="PF04977">
    <property type="entry name" value="DivIC"/>
    <property type="match status" value="1"/>
</dbReference>
<evidence type="ECO:0000313" key="4">
    <source>
        <dbReference type="Proteomes" id="UP001596147"/>
    </source>
</evidence>
<organism evidence="3 4">
    <name type="scientific">Lederbergia graminis</name>
    <dbReference type="NCBI Taxonomy" id="735518"/>
    <lineage>
        <taxon>Bacteria</taxon>
        <taxon>Bacillati</taxon>
        <taxon>Bacillota</taxon>
        <taxon>Bacilli</taxon>
        <taxon>Bacillales</taxon>
        <taxon>Bacillaceae</taxon>
        <taxon>Lederbergia</taxon>
    </lineage>
</organism>
<feature type="coiled-coil region" evidence="1">
    <location>
        <begin position="62"/>
        <end position="96"/>
    </location>
</feature>
<protein>
    <submittedName>
        <fullName evidence="3">Septum formation initiator family protein</fullName>
    </submittedName>
</protein>
<keyword evidence="1" id="KW-0175">Coiled coil</keyword>
<accession>A0ABW0LG78</accession>
<dbReference type="EMBL" id="JBHSMC010000012">
    <property type="protein sequence ID" value="MFC5464893.1"/>
    <property type="molecule type" value="Genomic_DNA"/>
</dbReference>
<dbReference type="InterPro" id="IPR007060">
    <property type="entry name" value="FtsL/DivIC"/>
</dbReference>
<keyword evidence="2" id="KW-0472">Membrane</keyword>
<name>A0ABW0LG78_9BACI</name>
<comment type="caution">
    <text evidence="3">The sequence shown here is derived from an EMBL/GenBank/DDBJ whole genome shotgun (WGS) entry which is preliminary data.</text>
</comment>
<dbReference type="PANTHER" id="PTHR40027">
    <property type="entry name" value="CELL DIVISION PROTEIN DIVIC"/>
    <property type="match status" value="1"/>
</dbReference>